<name>A0ABQ1EM79_9BACL</name>
<evidence type="ECO:0000313" key="2">
    <source>
        <dbReference type="Proteomes" id="UP000615455"/>
    </source>
</evidence>
<reference evidence="2" key="1">
    <citation type="journal article" date="2019" name="Int. J. Syst. Evol. Microbiol.">
        <title>The Global Catalogue of Microorganisms (GCM) 10K type strain sequencing project: providing services to taxonomists for standard genome sequencing and annotation.</title>
        <authorList>
            <consortium name="The Broad Institute Genomics Platform"/>
            <consortium name="The Broad Institute Genome Sequencing Center for Infectious Disease"/>
            <person name="Wu L."/>
            <person name="Ma J."/>
        </authorList>
    </citation>
    <scope>NUCLEOTIDE SEQUENCE [LARGE SCALE GENOMIC DNA]</scope>
    <source>
        <strain evidence="2">CGMCC 1.15043</strain>
    </source>
</reference>
<sequence length="80" mass="9625">MPYKNRNPPKPCEMELEGFSQNIRVYMFWSERGVTPAALCEQREGTTFRYSSQKYPYRRGEGTTVRYFAVSRQIQRFSWK</sequence>
<gene>
    <name evidence="1" type="ORF">GCM10008018_24540</name>
</gene>
<organism evidence="1 2">
    <name type="scientific">Paenibacillus marchantiophytorum</name>
    <dbReference type="NCBI Taxonomy" id="1619310"/>
    <lineage>
        <taxon>Bacteria</taxon>
        <taxon>Bacillati</taxon>
        <taxon>Bacillota</taxon>
        <taxon>Bacilli</taxon>
        <taxon>Bacillales</taxon>
        <taxon>Paenibacillaceae</taxon>
        <taxon>Paenibacillus</taxon>
    </lineage>
</organism>
<evidence type="ECO:0000313" key="1">
    <source>
        <dbReference type="EMBL" id="GFZ78181.1"/>
    </source>
</evidence>
<keyword evidence="2" id="KW-1185">Reference proteome</keyword>
<protein>
    <submittedName>
        <fullName evidence="1">Uncharacterized protein</fullName>
    </submittedName>
</protein>
<accession>A0ABQ1EM79</accession>
<dbReference type="Proteomes" id="UP000615455">
    <property type="component" value="Unassembled WGS sequence"/>
</dbReference>
<proteinExistence type="predicted"/>
<comment type="caution">
    <text evidence="1">The sequence shown here is derived from an EMBL/GenBank/DDBJ whole genome shotgun (WGS) entry which is preliminary data.</text>
</comment>
<dbReference type="EMBL" id="BMHE01000010">
    <property type="protein sequence ID" value="GFZ78181.1"/>
    <property type="molecule type" value="Genomic_DNA"/>
</dbReference>